<keyword evidence="3" id="KW-1185">Reference proteome</keyword>
<keyword evidence="1" id="KW-0732">Signal</keyword>
<organism evidence="2 3">
    <name type="scientific">Tahibacter amnicola</name>
    <dbReference type="NCBI Taxonomy" id="2976241"/>
    <lineage>
        <taxon>Bacteria</taxon>
        <taxon>Pseudomonadati</taxon>
        <taxon>Pseudomonadota</taxon>
        <taxon>Gammaproteobacteria</taxon>
        <taxon>Lysobacterales</taxon>
        <taxon>Rhodanobacteraceae</taxon>
        <taxon>Tahibacter</taxon>
    </lineage>
</organism>
<reference evidence="2" key="1">
    <citation type="submission" date="2022-09" db="EMBL/GenBank/DDBJ databases">
        <title>Tahibacter sp. nov., isolated from a fresh water.</title>
        <authorList>
            <person name="Baek J.H."/>
            <person name="Lee J.K."/>
            <person name="Kim J.M."/>
            <person name="Jeon C.O."/>
        </authorList>
    </citation>
    <scope>NUCLEOTIDE SEQUENCE</scope>
    <source>
        <strain evidence="2">W38</strain>
    </source>
</reference>
<sequence length="109" mass="12005">MSHRFLSVFAAFGLTVAALAPAQADTLLMQRAKEEHGAMPGRGLSMAQVESRFGAPKAKLDPRGGDSAKHPVINRWEYDGYIVYFERDKVIDTVMKKASPTEQGPATRR</sequence>
<accession>A0ABY6B9E3</accession>
<gene>
    <name evidence="2" type="ORF">N4264_18255</name>
</gene>
<evidence type="ECO:0000313" key="3">
    <source>
        <dbReference type="Proteomes" id="UP001064632"/>
    </source>
</evidence>
<evidence type="ECO:0000313" key="2">
    <source>
        <dbReference type="EMBL" id="UXI66681.1"/>
    </source>
</evidence>
<proteinExistence type="predicted"/>
<feature type="signal peptide" evidence="1">
    <location>
        <begin position="1"/>
        <end position="24"/>
    </location>
</feature>
<name>A0ABY6B9E3_9GAMM</name>
<dbReference type="Proteomes" id="UP001064632">
    <property type="component" value="Chromosome"/>
</dbReference>
<dbReference type="RefSeq" id="WP_261693661.1">
    <property type="nucleotide sequence ID" value="NZ_CP104694.1"/>
</dbReference>
<protein>
    <submittedName>
        <fullName evidence="2">Uncharacterized protein</fullName>
    </submittedName>
</protein>
<evidence type="ECO:0000256" key="1">
    <source>
        <dbReference type="SAM" id="SignalP"/>
    </source>
</evidence>
<feature type="chain" id="PRO_5045975671" evidence="1">
    <location>
        <begin position="25"/>
        <end position="109"/>
    </location>
</feature>
<dbReference type="EMBL" id="CP104694">
    <property type="protein sequence ID" value="UXI66681.1"/>
    <property type="molecule type" value="Genomic_DNA"/>
</dbReference>